<organism evidence="1 2">
    <name type="scientific">Mesorhizobium onobrychidis</name>
    <dbReference type="NCBI Taxonomy" id="2775404"/>
    <lineage>
        <taxon>Bacteria</taxon>
        <taxon>Pseudomonadati</taxon>
        <taxon>Pseudomonadota</taxon>
        <taxon>Alphaproteobacteria</taxon>
        <taxon>Hyphomicrobiales</taxon>
        <taxon>Phyllobacteriaceae</taxon>
        <taxon>Mesorhizobium</taxon>
    </lineage>
</organism>
<proteinExistence type="predicted"/>
<dbReference type="Proteomes" id="UP001058098">
    <property type="component" value="Chromosome"/>
</dbReference>
<dbReference type="RefSeq" id="WP_258118717.1">
    <property type="nucleotide sequence ID" value="NZ_CP062229.1"/>
</dbReference>
<name>A0ABY5QVG5_9HYPH</name>
<protein>
    <submittedName>
        <fullName evidence="1">Outer membrane beta-barrel protein</fullName>
    </submittedName>
</protein>
<reference evidence="1" key="1">
    <citation type="submission" date="2020-09" db="EMBL/GenBank/DDBJ databases">
        <title>Rhizobia associated with sainfoin plants.</title>
        <authorList>
            <person name="Asharfi S."/>
            <person name="Kuzmanovic N."/>
            <person name="Bunk B."/>
            <person name="Sproeer C."/>
            <person name="Becker M."/>
            <person name="Thuenen T."/>
        </authorList>
    </citation>
    <scope>NUCLEOTIDE SEQUENCE</scope>
    <source>
        <strain evidence="1">OM4</strain>
    </source>
</reference>
<dbReference type="EMBL" id="CP062229">
    <property type="protein sequence ID" value="UVC14447.1"/>
    <property type="molecule type" value="Genomic_DNA"/>
</dbReference>
<sequence>MLAVLGATSEAMAESTSLGISVTSDRQEQDLGVPQSTKVDISASHTFDVGVILGASVQYSDTAFSNSATANLETTAGYRVHFNDIVSVKGSVGVGARMQVSGDGDDIAYYVLRAEADIKLNNTVTWNAIAFRYRDAFDVDDDYLTPQLATGFTFKLDEHNSVSSKVQYNWKDWNPDTIGFELSYAHSF</sequence>
<evidence type="ECO:0000313" key="2">
    <source>
        <dbReference type="Proteomes" id="UP001058098"/>
    </source>
</evidence>
<gene>
    <name evidence="1" type="ORF">IHQ72_28010</name>
</gene>
<keyword evidence="2" id="KW-1185">Reference proteome</keyword>
<accession>A0ABY5QVG5</accession>
<evidence type="ECO:0000313" key="1">
    <source>
        <dbReference type="EMBL" id="UVC14447.1"/>
    </source>
</evidence>